<keyword evidence="3" id="KW-1185">Reference proteome</keyword>
<organism evidence="3 4">
    <name type="scientific">Heterorhabditis bacteriophora</name>
    <name type="common">Entomopathogenic nematode worm</name>
    <dbReference type="NCBI Taxonomy" id="37862"/>
    <lineage>
        <taxon>Eukaryota</taxon>
        <taxon>Metazoa</taxon>
        <taxon>Ecdysozoa</taxon>
        <taxon>Nematoda</taxon>
        <taxon>Chromadorea</taxon>
        <taxon>Rhabditida</taxon>
        <taxon>Rhabditina</taxon>
        <taxon>Rhabditomorpha</taxon>
        <taxon>Strongyloidea</taxon>
        <taxon>Heterorhabditidae</taxon>
        <taxon>Heterorhabditis</taxon>
    </lineage>
</organism>
<feature type="transmembrane region" description="Helical" evidence="2">
    <location>
        <begin position="46"/>
        <end position="69"/>
    </location>
</feature>
<reference evidence="4" key="1">
    <citation type="submission" date="2016-11" db="UniProtKB">
        <authorList>
            <consortium name="WormBaseParasite"/>
        </authorList>
    </citation>
    <scope>IDENTIFICATION</scope>
</reference>
<evidence type="ECO:0000256" key="1">
    <source>
        <dbReference type="SAM" id="MobiDB-lite"/>
    </source>
</evidence>
<sequence length="315" mass="35827">MKRHQPARSENPSPEFHPEFVDALRVLFDILDTSRTGRVSYETQNILLLIFFDPLFSCFVLTFSSFFLLSIRIITAFSQSIDRAISRLEKCYPVGRLISFERFLTAVKLSFRERAEINNNTLHRVQSEGKLNQNIDKRRMQAPAMGVNGFDRRSQIYVSQPALNEERKNHQYISQLNVAPIYASLATTNGSSNTNVNNYGDLHYDGLPQVVMRPRKVNTVRSQKEESRMRHPLPPSGVYGAAPRVAVARSRPHSTASYNSLASSGLENIAWRNSSLSTSTADSQRRNTMCEEDSTPRVVSPSMFSNRISFFLFTF</sequence>
<dbReference type="WBParaSite" id="Hba_09533">
    <property type="protein sequence ID" value="Hba_09533"/>
    <property type="gene ID" value="Hba_09533"/>
</dbReference>
<feature type="region of interest" description="Disordered" evidence="1">
    <location>
        <begin position="220"/>
        <end position="240"/>
    </location>
</feature>
<dbReference type="Proteomes" id="UP000095283">
    <property type="component" value="Unplaced"/>
</dbReference>
<name>A0A1I7WWR3_HETBA</name>
<evidence type="ECO:0000256" key="2">
    <source>
        <dbReference type="SAM" id="Phobius"/>
    </source>
</evidence>
<proteinExistence type="predicted"/>
<dbReference type="AlphaFoldDB" id="A0A1I7WWR3"/>
<feature type="region of interest" description="Disordered" evidence="1">
    <location>
        <begin position="277"/>
        <end position="298"/>
    </location>
</feature>
<keyword evidence="2" id="KW-0472">Membrane</keyword>
<keyword evidence="2" id="KW-0812">Transmembrane</keyword>
<accession>A0A1I7WWR3</accession>
<evidence type="ECO:0000313" key="3">
    <source>
        <dbReference type="Proteomes" id="UP000095283"/>
    </source>
</evidence>
<keyword evidence="2" id="KW-1133">Transmembrane helix</keyword>
<protein>
    <submittedName>
        <fullName evidence="4">EF-hand domain-containing protein</fullName>
    </submittedName>
</protein>
<evidence type="ECO:0000313" key="4">
    <source>
        <dbReference type="WBParaSite" id="Hba_09533"/>
    </source>
</evidence>